<dbReference type="STRING" id="1193682.BJP25_25195"/>
<accession>A0A1Q9LI25</accession>
<dbReference type="GO" id="GO:0005886">
    <property type="term" value="C:plasma membrane"/>
    <property type="evidence" value="ECO:0007669"/>
    <property type="project" value="UniProtKB-SubCell"/>
</dbReference>
<evidence type="ECO:0000256" key="4">
    <source>
        <dbReference type="ARBA" id="ARBA00023136"/>
    </source>
</evidence>
<reference evidence="9 10" key="1">
    <citation type="submission" date="2016-10" db="EMBL/GenBank/DDBJ databases">
        <title>The Draft Genome Sequence of Actinokineospora bangkokensis 44EHWT reveals the biosynthetic pathway of antifungal compounds Thailandins with unusual extender unit butylmalonyl-CoA.</title>
        <authorList>
            <person name="Greule A."/>
            <person name="Intra B."/>
            <person name="Flemming S."/>
            <person name="Rommel M.G."/>
            <person name="Panbangred W."/>
            <person name="Bechthold A."/>
        </authorList>
    </citation>
    <scope>NUCLEOTIDE SEQUENCE [LARGE SCALE GENOMIC DNA]</scope>
    <source>
        <strain evidence="9 10">44EHW</strain>
    </source>
</reference>
<organism evidence="9 10">
    <name type="scientific">Actinokineospora bangkokensis</name>
    <dbReference type="NCBI Taxonomy" id="1193682"/>
    <lineage>
        <taxon>Bacteria</taxon>
        <taxon>Bacillati</taxon>
        <taxon>Actinomycetota</taxon>
        <taxon>Actinomycetes</taxon>
        <taxon>Pseudonocardiales</taxon>
        <taxon>Pseudonocardiaceae</taxon>
        <taxon>Actinokineospora</taxon>
    </lineage>
</organism>
<evidence type="ECO:0000256" key="1">
    <source>
        <dbReference type="ARBA" id="ARBA00022475"/>
    </source>
</evidence>
<comment type="similarity">
    <text evidence="7">Belongs to the transglycosylase MltG family.</text>
</comment>
<dbReference type="InterPro" id="IPR003770">
    <property type="entry name" value="MLTG-like"/>
</dbReference>
<dbReference type="GO" id="GO:0008932">
    <property type="term" value="F:lytic endotransglycosylase activity"/>
    <property type="evidence" value="ECO:0007669"/>
    <property type="project" value="UniProtKB-UniRule"/>
</dbReference>
<comment type="catalytic activity">
    <reaction evidence="7">
        <text>a peptidoglycan chain = a peptidoglycan chain with N-acetyl-1,6-anhydromuramyl-[peptide] at the reducing end + a peptidoglycan chain with N-acetylglucosamine at the non-reducing end.</text>
        <dbReference type="EC" id="4.2.2.29"/>
    </reaction>
</comment>
<comment type="function">
    <text evidence="7">Functions as a peptidoglycan terminase that cleaves nascent peptidoglycan strands endolytically to terminate their elongation.</text>
</comment>
<comment type="caution">
    <text evidence="9">The sequence shown here is derived from an EMBL/GenBank/DDBJ whole genome shotgun (WGS) entry which is preliminary data.</text>
</comment>
<evidence type="ECO:0000256" key="7">
    <source>
        <dbReference type="HAMAP-Rule" id="MF_02065"/>
    </source>
</evidence>
<keyword evidence="2 7" id="KW-0812">Transmembrane</keyword>
<keyword evidence="5 7" id="KW-0456">Lyase</keyword>
<keyword evidence="6 7" id="KW-0961">Cell wall biogenesis/degradation</keyword>
<feature type="transmembrane region" description="Helical" evidence="7">
    <location>
        <begin position="33"/>
        <end position="52"/>
    </location>
</feature>
<dbReference type="EMBL" id="MKQR01000020">
    <property type="protein sequence ID" value="OLR91707.1"/>
    <property type="molecule type" value="Genomic_DNA"/>
</dbReference>
<keyword evidence="1 7" id="KW-1003">Cell membrane</keyword>
<dbReference type="RefSeq" id="WP_075976548.1">
    <property type="nucleotide sequence ID" value="NZ_MKQR01000020.1"/>
</dbReference>
<dbReference type="NCBIfam" id="TIGR00247">
    <property type="entry name" value="endolytic transglycosylase MltG"/>
    <property type="match status" value="1"/>
</dbReference>
<comment type="subcellular location">
    <subcellularLocation>
        <location evidence="7">Cell membrane</location>
        <topology evidence="7">Single-pass membrane protein</topology>
    </subcellularLocation>
</comment>
<evidence type="ECO:0000313" key="10">
    <source>
        <dbReference type="Proteomes" id="UP000186040"/>
    </source>
</evidence>
<keyword evidence="10" id="KW-1185">Reference proteome</keyword>
<evidence type="ECO:0000256" key="2">
    <source>
        <dbReference type="ARBA" id="ARBA00022692"/>
    </source>
</evidence>
<feature type="region of interest" description="Disordered" evidence="8">
    <location>
        <begin position="1"/>
        <end position="25"/>
    </location>
</feature>
<dbReference type="Gene3D" id="3.30.1490.480">
    <property type="entry name" value="Endolytic murein transglycosylase"/>
    <property type="match status" value="1"/>
</dbReference>
<feature type="site" description="Important for catalytic activity" evidence="7">
    <location>
        <position position="281"/>
    </location>
</feature>
<protein>
    <recommendedName>
        <fullName evidence="7">Endolytic murein transglycosylase</fullName>
        <ecNumber evidence="7">4.2.2.29</ecNumber>
    </recommendedName>
    <alternativeName>
        <fullName evidence="7">Peptidoglycan lytic transglycosylase</fullName>
    </alternativeName>
    <alternativeName>
        <fullName evidence="7">Peptidoglycan polymerization terminase</fullName>
    </alternativeName>
</protein>
<name>A0A1Q9LI25_9PSEU</name>
<dbReference type="GO" id="GO:0009252">
    <property type="term" value="P:peptidoglycan biosynthetic process"/>
    <property type="evidence" value="ECO:0007669"/>
    <property type="project" value="UniProtKB-UniRule"/>
</dbReference>
<evidence type="ECO:0000256" key="6">
    <source>
        <dbReference type="ARBA" id="ARBA00023316"/>
    </source>
</evidence>
<dbReference type="HAMAP" id="MF_02065">
    <property type="entry name" value="MltG"/>
    <property type="match status" value="1"/>
</dbReference>
<dbReference type="OrthoDB" id="9814591at2"/>
<dbReference type="GO" id="GO:0071555">
    <property type="term" value="P:cell wall organization"/>
    <property type="evidence" value="ECO:0007669"/>
    <property type="project" value="UniProtKB-KW"/>
</dbReference>
<gene>
    <name evidence="7" type="primary">mltG</name>
    <name evidence="9" type="ORF">BJP25_25195</name>
</gene>
<evidence type="ECO:0000256" key="3">
    <source>
        <dbReference type="ARBA" id="ARBA00022989"/>
    </source>
</evidence>
<dbReference type="AlphaFoldDB" id="A0A1Q9LI25"/>
<dbReference type="PANTHER" id="PTHR30518:SF2">
    <property type="entry name" value="ENDOLYTIC MUREIN TRANSGLYCOSYLASE"/>
    <property type="match status" value="1"/>
</dbReference>
<proteinExistence type="inferred from homology"/>
<dbReference type="EC" id="4.2.2.29" evidence="7"/>
<keyword evidence="3 7" id="KW-1133">Transmembrane helix</keyword>
<sequence>MTDDLGLFADEPDRPRKAARGSKPKRDNRRLKLTVVGLVILLILGGGAWYGYRFISGLGGYDDYSGAGETDLVVEVASGDSTSTIAGTLKEAGVVASTKAFVTAAESDARIRSVQPGYYVMRTKISGQDAVARIVDPKSRVGNLQIKAGTQFDDITSGDNTTPGVLTLISKATCATLNGKSTCVPVAELAEVASTADLAELGVPDWAIPDASRAEPKRRLEGLVMPDVYEVKPGSSALEVWKKLLADSSARLQGAGMPGLADGTGFTPYQVMVMASLVQREAIAKDFGRVARVTYNRLAISMMLQYDSTVNYVLDRPAILTKPEDRAKTGPYNTYANPGLPPTPIAAVSPEALQAAAKPADGTWLYFVRCEKDGTSCFANTLQEHQANIELADRNGAY</sequence>
<evidence type="ECO:0000256" key="8">
    <source>
        <dbReference type="SAM" id="MobiDB-lite"/>
    </source>
</evidence>
<evidence type="ECO:0000313" key="9">
    <source>
        <dbReference type="EMBL" id="OLR91707.1"/>
    </source>
</evidence>
<evidence type="ECO:0000256" key="5">
    <source>
        <dbReference type="ARBA" id="ARBA00023239"/>
    </source>
</evidence>
<dbReference type="Proteomes" id="UP000186040">
    <property type="component" value="Unassembled WGS sequence"/>
</dbReference>
<dbReference type="Pfam" id="PF02618">
    <property type="entry name" value="YceG"/>
    <property type="match status" value="1"/>
</dbReference>
<dbReference type="PANTHER" id="PTHR30518">
    <property type="entry name" value="ENDOLYTIC MUREIN TRANSGLYCOSYLASE"/>
    <property type="match status" value="1"/>
</dbReference>
<keyword evidence="4 7" id="KW-0472">Membrane</keyword>